<keyword evidence="4" id="KW-1133">Transmembrane helix</keyword>
<comment type="caution">
    <text evidence="6">The sequence shown here is derived from an EMBL/GenBank/DDBJ whole genome shotgun (WGS) entry which is preliminary data.</text>
</comment>
<dbReference type="InterPro" id="IPR023765">
    <property type="entry name" value="SBP_5_CS"/>
</dbReference>
<dbReference type="Proteomes" id="UP000176501">
    <property type="component" value="Unassembled WGS sequence"/>
</dbReference>
<dbReference type="InterPro" id="IPR039424">
    <property type="entry name" value="SBP_5"/>
</dbReference>
<feature type="domain" description="Solute-binding protein family 5" evidence="5">
    <location>
        <begin position="133"/>
        <end position="511"/>
    </location>
</feature>
<sequence>MTNPLKTLFSKFAGKTGHHTKDLTLRQVLTVTKNEGMPSWQQWKQLPRVLTAGEHKVLLFASLAIFASLASLLSWYVVAHQVDIPAVGGEYTEALIGEPQFVNPLYAAASDVDADLTRLVYSGLLKWDPERGLVNDLASDVQVSEDEKTYTVAIRDDAKFHNGENVRAADVIFTIEAIQNPQYRSPLAVSFQGVAVSQVDEKTVAFTLEQPFAPFLSTLTVGILPSSVWGAITPRNAPLASRNLEPVGSGPYRFAEFAKDKSGNILSYTLERNASYYGEAAHIERITFKFYASAQEAVHALENKNAEGVSFVPADLEEEVERVRSVALLHPNIPREVALYFNQTTYGPLKDKAVRTAFAEAIDKQAVVKEALGGNGRAIDAPILPEMLGEHAEVAKIAYDVAAANETLESAGYKLTEGETIRSLKKAPTDETPNELMVTITTVQSPEFVRAAELIVTQLAAVGIKAEVRPVESSSFFDSVIQPKDYQVLLTGTLLGIDPDPYPFWHSSQTKAGGLNLALYANRNADTLLETARITTDQEERAKTYRDFQDLIAADVPAVFLYQSTYAYAISNKIKNVDITRVVSPSNRFAKITEWYIKTKKALR</sequence>
<keyword evidence="2" id="KW-0813">Transport</keyword>
<evidence type="ECO:0000259" key="5">
    <source>
        <dbReference type="Pfam" id="PF00496"/>
    </source>
</evidence>
<dbReference type="Gene3D" id="3.10.105.10">
    <property type="entry name" value="Dipeptide-binding Protein, Domain 3"/>
    <property type="match status" value="1"/>
</dbReference>
<dbReference type="CDD" id="cd08513">
    <property type="entry name" value="PBP2_thermophilic_Hb8_like"/>
    <property type="match status" value="1"/>
</dbReference>
<keyword evidence="4" id="KW-0472">Membrane</keyword>
<dbReference type="Gene3D" id="3.90.76.10">
    <property type="entry name" value="Dipeptide-binding Protein, Domain 1"/>
    <property type="match status" value="1"/>
</dbReference>
<keyword evidence="3" id="KW-0732">Signal</keyword>
<dbReference type="Gene3D" id="3.40.190.10">
    <property type="entry name" value="Periplasmic binding protein-like II"/>
    <property type="match status" value="1"/>
</dbReference>
<organism evidence="6 7">
    <name type="scientific">Candidatus Uhrbacteria bacterium RIFOXYB2_FULL_57_15</name>
    <dbReference type="NCBI Taxonomy" id="1802422"/>
    <lineage>
        <taxon>Bacteria</taxon>
        <taxon>Candidatus Uhriibacteriota</taxon>
    </lineage>
</organism>
<proteinExistence type="inferred from homology"/>
<dbReference type="GO" id="GO:0042597">
    <property type="term" value="C:periplasmic space"/>
    <property type="evidence" value="ECO:0007669"/>
    <property type="project" value="UniProtKB-ARBA"/>
</dbReference>
<dbReference type="SUPFAM" id="SSF53850">
    <property type="entry name" value="Periplasmic binding protein-like II"/>
    <property type="match status" value="1"/>
</dbReference>
<dbReference type="GO" id="GO:0015833">
    <property type="term" value="P:peptide transport"/>
    <property type="evidence" value="ECO:0007669"/>
    <property type="project" value="TreeGrafter"/>
</dbReference>
<accession>A0A1F7W755</accession>
<dbReference type="EMBL" id="MGFE01000018">
    <property type="protein sequence ID" value="OGL98600.1"/>
    <property type="molecule type" value="Genomic_DNA"/>
</dbReference>
<feature type="transmembrane region" description="Helical" evidence="4">
    <location>
        <begin position="57"/>
        <end position="78"/>
    </location>
</feature>
<name>A0A1F7W755_9BACT</name>
<dbReference type="PROSITE" id="PS01040">
    <property type="entry name" value="SBP_BACTERIAL_5"/>
    <property type="match status" value="1"/>
</dbReference>
<dbReference type="PANTHER" id="PTHR30290:SF9">
    <property type="entry name" value="OLIGOPEPTIDE-BINDING PROTEIN APPA"/>
    <property type="match status" value="1"/>
</dbReference>
<evidence type="ECO:0000256" key="4">
    <source>
        <dbReference type="SAM" id="Phobius"/>
    </source>
</evidence>
<dbReference type="PIRSF" id="PIRSF002741">
    <property type="entry name" value="MppA"/>
    <property type="match status" value="1"/>
</dbReference>
<reference evidence="6 7" key="1">
    <citation type="journal article" date="2016" name="Nat. Commun.">
        <title>Thousands of microbial genomes shed light on interconnected biogeochemical processes in an aquifer system.</title>
        <authorList>
            <person name="Anantharaman K."/>
            <person name="Brown C.T."/>
            <person name="Hug L.A."/>
            <person name="Sharon I."/>
            <person name="Castelle C.J."/>
            <person name="Probst A.J."/>
            <person name="Thomas B.C."/>
            <person name="Singh A."/>
            <person name="Wilkins M.J."/>
            <person name="Karaoz U."/>
            <person name="Brodie E.L."/>
            <person name="Williams K.H."/>
            <person name="Hubbard S.S."/>
            <person name="Banfield J.F."/>
        </authorList>
    </citation>
    <scope>NUCLEOTIDE SEQUENCE [LARGE SCALE GENOMIC DNA]</scope>
</reference>
<dbReference type="InterPro" id="IPR000914">
    <property type="entry name" value="SBP_5_dom"/>
</dbReference>
<protein>
    <recommendedName>
        <fullName evidence="5">Solute-binding protein family 5 domain-containing protein</fullName>
    </recommendedName>
</protein>
<dbReference type="AlphaFoldDB" id="A0A1F7W755"/>
<evidence type="ECO:0000256" key="3">
    <source>
        <dbReference type="ARBA" id="ARBA00022729"/>
    </source>
</evidence>
<evidence type="ECO:0000313" key="6">
    <source>
        <dbReference type="EMBL" id="OGL98600.1"/>
    </source>
</evidence>
<evidence type="ECO:0000256" key="2">
    <source>
        <dbReference type="ARBA" id="ARBA00022448"/>
    </source>
</evidence>
<dbReference type="GO" id="GO:1904680">
    <property type="term" value="F:peptide transmembrane transporter activity"/>
    <property type="evidence" value="ECO:0007669"/>
    <property type="project" value="TreeGrafter"/>
</dbReference>
<dbReference type="PANTHER" id="PTHR30290">
    <property type="entry name" value="PERIPLASMIC BINDING COMPONENT OF ABC TRANSPORTER"/>
    <property type="match status" value="1"/>
</dbReference>
<dbReference type="Pfam" id="PF00496">
    <property type="entry name" value="SBP_bac_5"/>
    <property type="match status" value="1"/>
</dbReference>
<gene>
    <name evidence="6" type="ORF">A2304_00745</name>
</gene>
<dbReference type="InterPro" id="IPR030678">
    <property type="entry name" value="Peptide/Ni-bd"/>
</dbReference>
<dbReference type="GO" id="GO:0043190">
    <property type="term" value="C:ATP-binding cassette (ABC) transporter complex"/>
    <property type="evidence" value="ECO:0007669"/>
    <property type="project" value="InterPro"/>
</dbReference>
<keyword evidence="4" id="KW-0812">Transmembrane</keyword>
<evidence type="ECO:0000256" key="1">
    <source>
        <dbReference type="ARBA" id="ARBA00005695"/>
    </source>
</evidence>
<evidence type="ECO:0000313" key="7">
    <source>
        <dbReference type="Proteomes" id="UP000176501"/>
    </source>
</evidence>
<comment type="similarity">
    <text evidence="1">Belongs to the bacterial solute-binding protein 5 family.</text>
</comment>